<organism evidence="2 3">
    <name type="scientific">Micromonospora sonchi</name>
    <dbReference type="NCBI Taxonomy" id="1763543"/>
    <lineage>
        <taxon>Bacteria</taxon>
        <taxon>Bacillati</taxon>
        <taxon>Actinomycetota</taxon>
        <taxon>Actinomycetes</taxon>
        <taxon>Micromonosporales</taxon>
        <taxon>Micromonosporaceae</taxon>
        <taxon>Micromonospora</taxon>
    </lineage>
</organism>
<dbReference type="AlphaFoldDB" id="A0A917U8V2"/>
<feature type="compositionally biased region" description="Low complexity" evidence="1">
    <location>
        <begin position="60"/>
        <end position="70"/>
    </location>
</feature>
<reference evidence="2" key="2">
    <citation type="submission" date="2020-09" db="EMBL/GenBank/DDBJ databases">
        <authorList>
            <person name="Sun Q."/>
            <person name="Zhou Y."/>
        </authorList>
    </citation>
    <scope>NUCLEOTIDE SEQUENCE</scope>
    <source>
        <strain evidence="2">CGMCC 4.7312</strain>
    </source>
</reference>
<comment type="caution">
    <text evidence="2">The sequence shown here is derived from an EMBL/GenBank/DDBJ whole genome shotgun (WGS) entry which is preliminary data.</text>
</comment>
<proteinExistence type="predicted"/>
<accession>A0A917U8V2</accession>
<evidence type="ECO:0000256" key="1">
    <source>
        <dbReference type="SAM" id="MobiDB-lite"/>
    </source>
</evidence>
<dbReference type="Proteomes" id="UP000608890">
    <property type="component" value="Unassembled WGS sequence"/>
</dbReference>
<keyword evidence="3" id="KW-1185">Reference proteome</keyword>
<feature type="region of interest" description="Disordered" evidence="1">
    <location>
        <begin position="50"/>
        <end position="70"/>
    </location>
</feature>
<gene>
    <name evidence="2" type="ORF">GCM10011608_59160</name>
</gene>
<name>A0A917U8V2_9ACTN</name>
<evidence type="ECO:0000313" key="3">
    <source>
        <dbReference type="Proteomes" id="UP000608890"/>
    </source>
</evidence>
<dbReference type="EMBL" id="BMNB01000049">
    <property type="protein sequence ID" value="GGM66034.1"/>
    <property type="molecule type" value="Genomic_DNA"/>
</dbReference>
<protein>
    <submittedName>
        <fullName evidence="2">Uncharacterized protein</fullName>
    </submittedName>
</protein>
<evidence type="ECO:0000313" key="2">
    <source>
        <dbReference type="EMBL" id="GGM66034.1"/>
    </source>
</evidence>
<reference evidence="2" key="1">
    <citation type="journal article" date="2014" name="Int. J. Syst. Evol. Microbiol.">
        <title>Complete genome sequence of Corynebacterium casei LMG S-19264T (=DSM 44701T), isolated from a smear-ripened cheese.</title>
        <authorList>
            <consortium name="US DOE Joint Genome Institute (JGI-PGF)"/>
            <person name="Walter F."/>
            <person name="Albersmeier A."/>
            <person name="Kalinowski J."/>
            <person name="Ruckert C."/>
        </authorList>
    </citation>
    <scope>NUCLEOTIDE SEQUENCE</scope>
    <source>
        <strain evidence="2">CGMCC 4.7312</strain>
    </source>
</reference>
<sequence>MSLSIYMAARLVSAMQDLSWALLTDRADGPRGPSPLGSVESAAAGAAARLRRVGGGTGRAAGPRRAVLGR</sequence>